<name>A0A9X3TTT4_9BACL</name>
<protein>
    <submittedName>
        <fullName evidence="7">TetR family transcriptional regulator</fullName>
    </submittedName>
</protein>
<keyword evidence="1" id="KW-0678">Repressor</keyword>
<dbReference type="FunFam" id="1.10.10.60:FF:000141">
    <property type="entry name" value="TetR family transcriptional regulator"/>
    <property type="match status" value="1"/>
</dbReference>
<keyword evidence="2" id="KW-0805">Transcription regulation</keyword>
<dbReference type="GO" id="GO:0003700">
    <property type="term" value="F:DNA-binding transcription factor activity"/>
    <property type="evidence" value="ECO:0007669"/>
    <property type="project" value="TreeGrafter"/>
</dbReference>
<feature type="domain" description="HTH tetR-type" evidence="6">
    <location>
        <begin position="65"/>
        <end position="125"/>
    </location>
</feature>
<dbReference type="PRINTS" id="PR00455">
    <property type="entry name" value="HTHTETR"/>
</dbReference>
<dbReference type="SUPFAM" id="SSF46689">
    <property type="entry name" value="Homeodomain-like"/>
    <property type="match status" value="2"/>
</dbReference>
<evidence type="ECO:0000256" key="3">
    <source>
        <dbReference type="ARBA" id="ARBA00023125"/>
    </source>
</evidence>
<dbReference type="Gene3D" id="1.10.10.60">
    <property type="entry name" value="Homeodomain-like"/>
    <property type="match status" value="1"/>
</dbReference>
<dbReference type="GO" id="GO:0000976">
    <property type="term" value="F:transcription cis-regulatory region binding"/>
    <property type="evidence" value="ECO:0007669"/>
    <property type="project" value="TreeGrafter"/>
</dbReference>
<dbReference type="RefSeq" id="WP_271140589.1">
    <property type="nucleotide sequence ID" value="NZ_JAPYYP010000024.1"/>
</dbReference>
<dbReference type="Proteomes" id="UP001151071">
    <property type="component" value="Unassembled WGS sequence"/>
</dbReference>
<dbReference type="PANTHER" id="PTHR30055:SF234">
    <property type="entry name" value="HTH-TYPE TRANSCRIPTIONAL REGULATOR BETI"/>
    <property type="match status" value="1"/>
</dbReference>
<dbReference type="EMBL" id="JAPYYP010000024">
    <property type="protein sequence ID" value="MDA5109990.1"/>
    <property type="molecule type" value="Genomic_DNA"/>
</dbReference>
<evidence type="ECO:0000259" key="6">
    <source>
        <dbReference type="PROSITE" id="PS50977"/>
    </source>
</evidence>
<organism evidence="7 8">
    <name type="scientific">Brevibacillus thermoruber</name>
    <dbReference type="NCBI Taxonomy" id="33942"/>
    <lineage>
        <taxon>Bacteria</taxon>
        <taxon>Bacillati</taxon>
        <taxon>Bacillota</taxon>
        <taxon>Bacilli</taxon>
        <taxon>Bacillales</taxon>
        <taxon>Paenibacillaceae</taxon>
        <taxon>Brevibacillus</taxon>
    </lineage>
</organism>
<dbReference type="GO" id="GO:0045892">
    <property type="term" value="P:negative regulation of DNA-templated transcription"/>
    <property type="evidence" value="ECO:0007669"/>
    <property type="project" value="UniProtKB-ARBA"/>
</dbReference>
<comment type="caution">
    <text evidence="7">The sequence shown here is derived from an EMBL/GenBank/DDBJ whole genome shotgun (WGS) entry which is preliminary data.</text>
</comment>
<reference evidence="7" key="1">
    <citation type="submission" date="2022-12" db="EMBL/GenBank/DDBJ databases">
        <title>Draft genome sequence of the thermophilic strain Brevibacillus thermoruber HT42, isolated from Los Humeros, Puebla, Mexico, with biotechnological potential.</title>
        <authorList>
            <person name="Lara Sanchez J."/>
            <person name="Solis Palacios R."/>
            <person name="Bustos Baena A.S."/>
            <person name="Ruz Baez A.E."/>
            <person name="Espinosa Luna G."/>
            <person name="Oliart Ros R.M."/>
        </authorList>
    </citation>
    <scope>NUCLEOTIDE SEQUENCE</scope>
    <source>
        <strain evidence="7">HT42</strain>
    </source>
</reference>
<keyword evidence="4" id="KW-0804">Transcription</keyword>
<keyword evidence="3 5" id="KW-0238">DNA-binding</keyword>
<feature type="domain" description="HTH tetR-type" evidence="6">
    <location>
        <begin position="1"/>
        <end position="61"/>
    </location>
</feature>
<dbReference type="InterPro" id="IPR050109">
    <property type="entry name" value="HTH-type_TetR-like_transc_reg"/>
</dbReference>
<evidence type="ECO:0000313" key="8">
    <source>
        <dbReference type="Proteomes" id="UP001151071"/>
    </source>
</evidence>
<dbReference type="InterPro" id="IPR009057">
    <property type="entry name" value="Homeodomain-like_sf"/>
</dbReference>
<dbReference type="PANTHER" id="PTHR30055">
    <property type="entry name" value="HTH-TYPE TRANSCRIPTIONAL REGULATOR RUTR"/>
    <property type="match status" value="1"/>
</dbReference>
<dbReference type="Pfam" id="PF00440">
    <property type="entry name" value="TetR_N"/>
    <property type="match status" value="2"/>
</dbReference>
<keyword evidence="8" id="KW-1185">Reference proteome</keyword>
<dbReference type="InterPro" id="IPR036271">
    <property type="entry name" value="Tet_transcr_reg_TetR-rel_C_sf"/>
</dbReference>
<evidence type="ECO:0000256" key="4">
    <source>
        <dbReference type="ARBA" id="ARBA00023163"/>
    </source>
</evidence>
<evidence type="ECO:0000256" key="5">
    <source>
        <dbReference type="PROSITE-ProRule" id="PRU00335"/>
    </source>
</evidence>
<feature type="DNA-binding region" description="H-T-H motif" evidence="5">
    <location>
        <begin position="88"/>
        <end position="107"/>
    </location>
</feature>
<dbReference type="InterPro" id="IPR039538">
    <property type="entry name" value="BetI_C"/>
</dbReference>
<evidence type="ECO:0000313" key="7">
    <source>
        <dbReference type="EMBL" id="MDA5109990.1"/>
    </source>
</evidence>
<dbReference type="Gene3D" id="1.10.357.10">
    <property type="entry name" value="Tetracycline Repressor, domain 2"/>
    <property type="match status" value="1"/>
</dbReference>
<evidence type="ECO:0000256" key="1">
    <source>
        <dbReference type="ARBA" id="ARBA00022491"/>
    </source>
</evidence>
<gene>
    <name evidence="7" type="ORF">O3V59_16615</name>
</gene>
<sequence>MTTRERIMEAARRLAARHPFDKISFADVAKAAGVHWTAVRRHFGSKQEMRAWLAQQQADSAPSLADTRTRILDAAARVFARLGYAGASLEQVAADAGMSKGAVYWHFSSKSDLFAALCEKNLTQQLQVLSRQAGSALDSAVPAQGLARMLQSQFACVEEGQGNPMLFFEFVTASRDPAVGEALRAAYGKIIDGVSVVIAQLQESGAVKRDCDPGALAVLFQALINGLLLGWLIDPDRIRFEQVVPELSRVLWEGLQPSADDATAPV</sequence>
<dbReference type="Pfam" id="PF13977">
    <property type="entry name" value="TetR_C_6"/>
    <property type="match status" value="1"/>
</dbReference>
<dbReference type="AlphaFoldDB" id="A0A9X3TTT4"/>
<feature type="DNA-binding region" description="H-T-H motif" evidence="5">
    <location>
        <begin position="24"/>
        <end position="43"/>
    </location>
</feature>
<evidence type="ECO:0000256" key="2">
    <source>
        <dbReference type="ARBA" id="ARBA00023015"/>
    </source>
</evidence>
<dbReference type="SUPFAM" id="SSF48498">
    <property type="entry name" value="Tetracyclin repressor-like, C-terminal domain"/>
    <property type="match status" value="1"/>
</dbReference>
<accession>A0A9X3TTT4</accession>
<dbReference type="InterPro" id="IPR001647">
    <property type="entry name" value="HTH_TetR"/>
</dbReference>
<proteinExistence type="predicted"/>
<dbReference type="PROSITE" id="PS50977">
    <property type="entry name" value="HTH_TETR_2"/>
    <property type="match status" value="2"/>
</dbReference>